<dbReference type="EMBL" id="OV725083">
    <property type="protein sequence ID" value="CAH1407439.1"/>
    <property type="molecule type" value="Genomic_DNA"/>
</dbReference>
<reference evidence="1" key="1">
    <citation type="submission" date="2022-01" db="EMBL/GenBank/DDBJ databases">
        <authorList>
            <person name="King R."/>
        </authorList>
    </citation>
    <scope>NUCLEOTIDE SEQUENCE</scope>
</reference>
<protein>
    <submittedName>
        <fullName evidence="1">Uncharacterized protein</fullName>
    </submittedName>
</protein>
<dbReference type="AlphaFoldDB" id="A0A9P0MUA9"/>
<evidence type="ECO:0000313" key="1">
    <source>
        <dbReference type="EMBL" id="CAH1407439.1"/>
    </source>
</evidence>
<gene>
    <name evidence="1" type="ORF">NEZAVI_LOCUS15155</name>
</gene>
<accession>A0A9P0MUA9</accession>
<keyword evidence="2" id="KW-1185">Reference proteome</keyword>
<name>A0A9P0MUA9_NEZVI</name>
<organism evidence="1 2">
    <name type="scientific">Nezara viridula</name>
    <name type="common">Southern green stink bug</name>
    <name type="synonym">Cimex viridulus</name>
    <dbReference type="NCBI Taxonomy" id="85310"/>
    <lineage>
        <taxon>Eukaryota</taxon>
        <taxon>Metazoa</taxon>
        <taxon>Ecdysozoa</taxon>
        <taxon>Arthropoda</taxon>
        <taxon>Hexapoda</taxon>
        <taxon>Insecta</taxon>
        <taxon>Pterygota</taxon>
        <taxon>Neoptera</taxon>
        <taxon>Paraneoptera</taxon>
        <taxon>Hemiptera</taxon>
        <taxon>Heteroptera</taxon>
        <taxon>Panheteroptera</taxon>
        <taxon>Pentatomomorpha</taxon>
        <taxon>Pentatomoidea</taxon>
        <taxon>Pentatomidae</taxon>
        <taxon>Pentatominae</taxon>
        <taxon>Nezara</taxon>
    </lineage>
</organism>
<evidence type="ECO:0000313" key="2">
    <source>
        <dbReference type="Proteomes" id="UP001152798"/>
    </source>
</evidence>
<sequence length="48" mass="5558">MEIISLWVSFCGSVRCRSSCLRKMDQNRDQILDSISQTSSIFINRTTM</sequence>
<dbReference type="Proteomes" id="UP001152798">
    <property type="component" value="Chromosome 7"/>
</dbReference>
<proteinExistence type="predicted"/>